<sequence>MNANSVNSDLFLSSLTQKNEEPKAKQDAMGKDQFLKLLIAQLSNQDPTQPMEDKEFIAQMASFSTLEQMTNMSESFEKFASMQEQTQLIQYNEFAGKEVKWDKLTEDEGEQVTSTGRGTVETVRFKGGSVEFELTDGTVLNPGNISELTQPAEKNSLQQASMLIGKNITWMDENEKEVESKVLSVSVKEGSTWLHTENESKIRADELIQIRQ</sequence>
<organism evidence="5 6">
    <name type="scientific">Jeotgalibacillus campisalis</name>
    <dbReference type="NCBI Taxonomy" id="220754"/>
    <lineage>
        <taxon>Bacteria</taxon>
        <taxon>Bacillati</taxon>
        <taxon>Bacillota</taxon>
        <taxon>Bacilli</taxon>
        <taxon>Bacillales</taxon>
        <taxon>Caryophanaceae</taxon>
        <taxon>Jeotgalibacillus</taxon>
    </lineage>
</organism>
<proteinExistence type="inferred from homology"/>
<keyword evidence="6" id="KW-1185">Reference proteome</keyword>
<dbReference type="PATRIC" id="fig|220754.4.peg.1907"/>
<name>A0A0C2VTG1_9BACL</name>
<evidence type="ECO:0000313" key="5">
    <source>
        <dbReference type="EMBL" id="KIL47721.1"/>
    </source>
</evidence>
<dbReference type="Pfam" id="PF03963">
    <property type="entry name" value="FlgD"/>
    <property type="match status" value="1"/>
</dbReference>
<evidence type="ECO:0000256" key="3">
    <source>
        <dbReference type="RuleBase" id="RU362076"/>
    </source>
</evidence>
<accession>A0A0C2VTG1</accession>
<comment type="caution">
    <text evidence="5">The sequence shown here is derived from an EMBL/GenBank/DDBJ whole genome shotgun (WGS) entry which is preliminary data.</text>
</comment>
<protein>
    <recommendedName>
        <fullName evidence="3">Basal-body rod modification protein FlgD</fullName>
    </recommendedName>
</protein>
<feature type="compositionally biased region" description="Basic and acidic residues" evidence="4">
    <location>
        <begin position="18"/>
        <end position="28"/>
    </location>
</feature>
<feature type="region of interest" description="Disordered" evidence="4">
    <location>
        <begin position="1"/>
        <end position="28"/>
    </location>
</feature>
<dbReference type="OrthoDB" id="280334at2"/>
<dbReference type="NCBIfam" id="NF007197">
    <property type="entry name" value="PRK09618.1"/>
    <property type="match status" value="1"/>
</dbReference>
<evidence type="ECO:0000256" key="1">
    <source>
        <dbReference type="ARBA" id="ARBA00010577"/>
    </source>
</evidence>
<dbReference type="Proteomes" id="UP000031972">
    <property type="component" value="Unassembled WGS sequence"/>
</dbReference>
<dbReference type="GO" id="GO:0044781">
    <property type="term" value="P:bacterial-type flagellum organization"/>
    <property type="evidence" value="ECO:0007669"/>
    <property type="project" value="UniProtKB-UniRule"/>
</dbReference>
<evidence type="ECO:0000313" key="6">
    <source>
        <dbReference type="Proteomes" id="UP000031972"/>
    </source>
</evidence>
<evidence type="ECO:0000256" key="2">
    <source>
        <dbReference type="ARBA" id="ARBA00022795"/>
    </source>
</evidence>
<evidence type="ECO:0000256" key="4">
    <source>
        <dbReference type="SAM" id="MobiDB-lite"/>
    </source>
</evidence>
<keyword evidence="2 3" id="KW-1005">Bacterial flagellum biogenesis</keyword>
<dbReference type="EMBL" id="JXRR01000014">
    <property type="protein sequence ID" value="KIL47721.1"/>
    <property type="molecule type" value="Genomic_DNA"/>
</dbReference>
<dbReference type="AlphaFoldDB" id="A0A0C2VTG1"/>
<dbReference type="RefSeq" id="WP_041057490.1">
    <property type="nucleotide sequence ID" value="NZ_JXRR01000014.1"/>
</dbReference>
<reference evidence="5 6" key="1">
    <citation type="submission" date="2015-01" db="EMBL/GenBank/DDBJ databases">
        <title>Jeotgalibacillus campisalis genome sequencing.</title>
        <authorList>
            <person name="Goh K.M."/>
            <person name="Chan K.-G."/>
            <person name="Yaakop A.S."/>
            <person name="Ee R."/>
            <person name="Gan H.M."/>
            <person name="Chan C.S."/>
        </authorList>
    </citation>
    <scope>NUCLEOTIDE SEQUENCE [LARGE SCALE GENOMIC DNA]</scope>
    <source>
        <strain evidence="5 6">SF-57</strain>
    </source>
</reference>
<comment type="similarity">
    <text evidence="1 3">Belongs to the FlgD family.</text>
</comment>
<feature type="compositionally biased region" description="Polar residues" evidence="4">
    <location>
        <begin position="1"/>
        <end position="17"/>
    </location>
</feature>
<gene>
    <name evidence="5" type="ORF">KR50_18880</name>
</gene>
<comment type="function">
    <text evidence="3">Required for flagellar hook formation. May act as a scaffolding protein.</text>
</comment>
<dbReference type="InterPro" id="IPR005648">
    <property type="entry name" value="FlgD"/>
</dbReference>